<dbReference type="PANTHER" id="PTHR44240:SF10">
    <property type="entry name" value="J DOMAIN-CONTAINING PROTEIN"/>
    <property type="match status" value="1"/>
</dbReference>
<evidence type="ECO:0000256" key="1">
    <source>
        <dbReference type="SAM" id="Phobius"/>
    </source>
</evidence>
<reference evidence="3" key="1">
    <citation type="submission" date="2021-01" db="EMBL/GenBank/DDBJ databases">
        <authorList>
            <consortium name="Genoscope - CEA"/>
            <person name="William W."/>
        </authorList>
    </citation>
    <scope>NUCLEOTIDE SEQUENCE</scope>
</reference>
<keyword evidence="1" id="KW-0812">Transmembrane</keyword>
<keyword evidence="1" id="KW-1133">Transmembrane helix</keyword>
<dbReference type="InterPro" id="IPR001623">
    <property type="entry name" value="DnaJ_domain"/>
</dbReference>
<name>A0A8S1KZV4_PARPR</name>
<dbReference type="OMA" id="WDFYRLY"/>
<accession>A0A8S1KZV4</accession>
<dbReference type="SMART" id="SM00271">
    <property type="entry name" value="DnaJ"/>
    <property type="match status" value="1"/>
</dbReference>
<proteinExistence type="predicted"/>
<evidence type="ECO:0000313" key="4">
    <source>
        <dbReference type="Proteomes" id="UP000688137"/>
    </source>
</evidence>
<dbReference type="PROSITE" id="PS00636">
    <property type="entry name" value="DNAJ_1"/>
    <property type="match status" value="1"/>
</dbReference>
<dbReference type="PANTHER" id="PTHR44240">
    <property type="entry name" value="DNAJ DOMAIN (PROKARYOTIC HEAT SHOCK PROTEIN)-RELATED"/>
    <property type="match status" value="1"/>
</dbReference>
<dbReference type="EMBL" id="CAJJDM010000029">
    <property type="protein sequence ID" value="CAD8060547.1"/>
    <property type="molecule type" value="Genomic_DNA"/>
</dbReference>
<evidence type="ECO:0000259" key="2">
    <source>
        <dbReference type="PROSITE" id="PS50076"/>
    </source>
</evidence>
<dbReference type="PROSITE" id="PS50076">
    <property type="entry name" value="DNAJ_2"/>
    <property type="match status" value="1"/>
</dbReference>
<evidence type="ECO:0000313" key="3">
    <source>
        <dbReference type="EMBL" id="CAD8060547.1"/>
    </source>
</evidence>
<sequence length="206" mass="24672">MLLRKSINYFSIFTNKIPKTYYEVLEVTPKATTKEIKLQYIKLVKLYHPDNGESGSEEKFKEISKAYQVLKDPIKRQLYDSDALNFEQSGEAHSANDVNPDSYFYSTNKREYYQNKWYNFRKPSYETQHEEQTYQFVDELTSKAIIGRVLIVLGVYAIWDFYRLYSRRQHKKFLETQKEILDSSFIQAPLEQYIDTRQTEMQLDLD</sequence>
<dbReference type="Proteomes" id="UP000688137">
    <property type="component" value="Unassembled WGS sequence"/>
</dbReference>
<dbReference type="Pfam" id="PF00226">
    <property type="entry name" value="DnaJ"/>
    <property type="match status" value="1"/>
</dbReference>
<organism evidence="3 4">
    <name type="scientific">Paramecium primaurelia</name>
    <dbReference type="NCBI Taxonomy" id="5886"/>
    <lineage>
        <taxon>Eukaryota</taxon>
        <taxon>Sar</taxon>
        <taxon>Alveolata</taxon>
        <taxon>Ciliophora</taxon>
        <taxon>Intramacronucleata</taxon>
        <taxon>Oligohymenophorea</taxon>
        <taxon>Peniculida</taxon>
        <taxon>Parameciidae</taxon>
        <taxon>Paramecium</taxon>
    </lineage>
</organism>
<keyword evidence="4" id="KW-1185">Reference proteome</keyword>
<dbReference type="InterPro" id="IPR052276">
    <property type="entry name" value="Diphthamide-biosynth_chaperone"/>
</dbReference>
<gene>
    <name evidence="3" type="ORF">PPRIM_AZ9-3.1.T0300190</name>
</gene>
<dbReference type="CDD" id="cd06257">
    <property type="entry name" value="DnaJ"/>
    <property type="match status" value="1"/>
</dbReference>
<protein>
    <recommendedName>
        <fullName evidence="2">J domain-containing protein</fullName>
    </recommendedName>
</protein>
<dbReference type="InterPro" id="IPR018253">
    <property type="entry name" value="DnaJ_domain_CS"/>
</dbReference>
<feature type="transmembrane region" description="Helical" evidence="1">
    <location>
        <begin position="145"/>
        <end position="162"/>
    </location>
</feature>
<dbReference type="AlphaFoldDB" id="A0A8S1KZV4"/>
<feature type="domain" description="J" evidence="2">
    <location>
        <begin position="20"/>
        <end position="83"/>
    </location>
</feature>
<keyword evidence="1" id="KW-0472">Membrane</keyword>
<comment type="caution">
    <text evidence="3">The sequence shown here is derived from an EMBL/GenBank/DDBJ whole genome shotgun (WGS) entry which is preliminary data.</text>
</comment>